<feature type="compositionally biased region" description="Polar residues" evidence="1">
    <location>
        <begin position="76"/>
        <end position="86"/>
    </location>
</feature>
<comment type="caution">
    <text evidence="3">The sequence shown here is derived from an EMBL/GenBank/DDBJ whole genome shotgun (WGS) entry which is preliminary data.</text>
</comment>
<accession>A0AAW8CTJ2</accession>
<dbReference type="EMBL" id="JAUSRD010000003">
    <property type="protein sequence ID" value="MDP9892596.1"/>
    <property type="molecule type" value="Genomic_DNA"/>
</dbReference>
<keyword evidence="2" id="KW-1133">Transmembrane helix</keyword>
<keyword evidence="2" id="KW-0812">Transmembrane</keyword>
<dbReference type="AlphaFoldDB" id="A0AAW8CTJ2"/>
<evidence type="ECO:0000256" key="2">
    <source>
        <dbReference type="SAM" id="Phobius"/>
    </source>
</evidence>
<name>A0AAW8CTJ2_9BURK</name>
<evidence type="ECO:0000256" key="1">
    <source>
        <dbReference type="SAM" id="MobiDB-lite"/>
    </source>
</evidence>
<evidence type="ECO:0000313" key="3">
    <source>
        <dbReference type="EMBL" id="MDP9892596.1"/>
    </source>
</evidence>
<keyword evidence="2" id="KW-0472">Membrane</keyword>
<evidence type="ECO:0000313" key="4">
    <source>
        <dbReference type="Proteomes" id="UP001242045"/>
    </source>
</evidence>
<gene>
    <name evidence="3" type="ORF">J2W31_001701</name>
</gene>
<feature type="region of interest" description="Disordered" evidence="1">
    <location>
        <begin position="67"/>
        <end position="86"/>
    </location>
</feature>
<feature type="transmembrane region" description="Helical" evidence="2">
    <location>
        <begin position="35"/>
        <end position="55"/>
    </location>
</feature>
<protein>
    <submittedName>
        <fullName evidence="3">ABC-type uncharacterized transport system fused permease/ATPase subunit</fullName>
    </submittedName>
</protein>
<reference evidence="3" key="1">
    <citation type="submission" date="2023-07" db="EMBL/GenBank/DDBJ databases">
        <title>Sorghum-associated microbial communities from plants grown in Nebraska, USA.</title>
        <authorList>
            <person name="Schachtman D."/>
        </authorList>
    </citation>
    <scope>NUCLEOTIDE SEQUENCE</scope>
    <source>
        <strain evidence="3">DS3754</strain>
    </source>
</reference>
<dbReference type="Proteomes" id="UP001242045">
    <property type="component" value="Unassembled WGS sequence"/>
</dbReference>
<sequence length="86" mass="9915">MPLSLWTQPSRLYVVELRSGPMNIELFGFEIPAFLLWKVLGLCALAFIVNFIYTWKTGRNLTDDRNRLAKQEAPESVQSTQDRVGR</sequence>
<organism evidence="3 4">
    <name type="scientific">Variovorax boronicumulans</name>
    <dbReference type="NCBI Taxonomy" id="436515"/>
    <lineage>
        <taxon>Bacteria</taxon>
        <taxon>Pseudomonadati</taxon>
        <taxon>Pseudomonadota</taxon>
        <taxon>Betaproteobacteria</taxon>
        <taxon>Burkholderiales</taxon>
        <taxon>Comamonadaceae</taxon>
        <taxon>Variovorax</taxon>
    </lineage>
</organism>
<proteinExistence type="predicted"/>